<feature type="region of interest" description="Disordered" evidence="2">
    <location>
        <begin position="179"/>
        <end position="261"/>
    </location>
</feature>
<feature type="region of interest" description="Disordered" evidence="2">
    <location>
        <begin position="267"/>
        <end position="286"/>
    </location>
</feature>
<dbReference type="EMBL" id="JAFFZN010000001">
    <property type="protein sequence ID" value="MBO8184240.1"/>
    <property type="molecule type" value="Genomic_DNA"/>
</dbReference>
<dbReference type="Gene3D" id="2.60.60.30">
    <property type="entry name" value="sav2460 like domains"/>
    <property type="match status" value="2"/>
</dbReference>
<gene>
    <name evidence="4" type="ORF">JW592_01905</name>
</gene>
<comment type="caution">
    <text evidence="4">The sequence shown here is derived from an EMBL/GenBank/DDBJ whole genome shotgun (WGS) entry which is preliminary data.</text>
</comment>
<evidence type="ECO:0000313" key="4">
    <source>
        <dbReference type="EMBL" id="MBO8184240.1"/>
    </source>
</evidence>
<dbReference type="InterPro" id="IPR003325">
    <property type="entry name" value="TerD"/>
</dbReference>
<organism evidence="4 5">
    <name type="scientific">Streptomyces spirodelae</name>
    <dbReference type="NCBI Taxonomy" id="2812904"/>
    <lineage>
        <taxon>Bacteria</taxon>
        <taxon>Bacillati</taxon>
        <taxon>Actinomycetota</taxon>
        <taxon>Actinomycetes</taxon>
        <taxon>Kitasatosporales</taxon>
        <taxon>Streptomycetaceae</taxon>
        <taxon>Streptomyces</taxon>
    </lineage>
</organism>
<dbReference type="Proteomes" id="UP001518976">
    <property type="component" value="Unassembled WGS sequence"/>
</dbReference>
<dbReference type="PIRSF" id="PIRSF037118">
    <property type="entry name" value="Tellurite_resistance_TerA"/>
    <property type="match status" value="1"/>
</dbReference>
<reference evidence="4 5" key="1">
    <citation type="submission" date="2021-02" db="EMBL/GenBank/DDBJ databases">
        <title>Streptomyces spirodelae sp. nov., isolated from duckweed.</title>
        <authorList>
            <person name="Saimee Y."/>
            <person name="Duangmal K."/>
        </authorList>
    </citation>
    <scope>NUCLEOTIDE SEQUENCE [LARGE SCALE GENOMIC DNA]</scope>
    <source>
        <strain evidence="4 5">DW4-2</strain>
    </source>
</reference>
<accession>A0ABS3WMA5</accession>
<name>A0ABS3WMA5_9ACTN</name>
<evidence type="ECO:0000313" key="5">
    <source>
        <dbReference type="Proteomes" id="UP001518976"/>
    </source>
</evidence>
<protein>
    <submittedName>
        <fullName evidence="4">TerD domain-containing protein</fullName>
    </submittedName>
</protein>
<dbReference type="PANTHER" id="PTHR32097">
    <property type="entry name" value="CAMP-BINDING PROTEIN 1-RELATED"/>
    <property type="match status" value="1"/>
</dbReference>
<proteinExistence type="inferred from homology"/>
<dbReference type="CDD" id="cd06974">
    <property type="entry name" value="TerD_like"/>
    <property type="match status" value="2"/>
</dbReference>
<feature type="compositionally biased region" description="Pro residues" evidence="2">
    <location>
        <begin position="182"/>
        <end position="199"/>
    </location>
</feature>
<evidence type="ECO:0000256" key="1">
    <source>
        <dbReference type="ARBA" id="ARBA00008775"/>
    </source>
</evidence>
<dbReference type="Pfam" id="PF02342">
    <property type="entry name" value="TerD"/>
    <property type="match status" value="1"/>
</dbReference>
<comment type="similarity">
    <text evidence="1">Belongs to the CAPAB/TerDEXZ family.</text>
</comment>
<sequence length="474" mass="49097">MTMRKGTNVPVPATAVRVELGWPSGPQVPDVDASALLLTEGGKVRSDGDFVFYNQPRHSSAAVRHEGKKPMGTSCTDELVVDLGSVEPDIDRVVIAASADGGSFGQVPGLYVRLLDASAGGPGAGQEIARFDPADAAGETAYLLGELYRRQGAWKFRAVGQGYDSGLAGLATDFGISVDDPAPSPAAPSAPGTAVPPQPHIAGPPNVPAPPGVQAPPVPQAPTPPPAPTPAPAPTAPAAPAPSAAPTAPTAPTPPGAPAAPVRLSKVTLTKEAPSVSLTKQGGTSGAMRVNLNWTTQAQPPKGLAGRLTRAMGALTGPDLDLCALYELADGRKGVVQALGNSFGALNRPPYIHLDGDDRTGAVATGENLTVNLDHTSELRRILIFVTIYEGARSFAGLHATVTLQPQHGAPVDFSLDECTVPSNVCALALITNQNGELMVRRESRYLVPRRGISPQRTVDEEYGWGMKWTPGRK</sequence>
<dbReference type="PANTHER" id="PTHR32097:SF4">
    <property type="entry name" value="GENERAL STRESS PROTEIN 16U"/>
    <property type="match status" value="1"/>
</dbReference>
<feature type="compositionally biased region" description="Pro residues" evidence="2">
    <location>
        <begin position="205"/>
        <end position="240"/>
    </location>
</feature>
<evidence type="ECO:0000259" key="3">
    <source>
        <dbReference type="Pfam" id="PF02342"/>
    </source>
</evidence>
<dbReference type="InterPro" id="IPR051324">
    <property type="entry name" value="Stress/Tellurium_Resist"/>
</dbReference>
<feature type="compositionally biased region" description="Pro residues" evidence="2">
    <location>
        <begin position="249"/>
        <end position="258"/>
    </location>
</feature>
<dbReference type="InterPro" id="IPR017115">
    <property type="entry name" value="Tellurite_resistance_TerA"/>
</dbReference>
<feature type="domain" description="TerD" evidence="3">
    <location>
        <begin position="2"/>
        <end position="174"/>
    </location>
</feature>
<keyword evidence="5" id="KW-1185">Reference proteome</keyword>
<dbReference type="RefSeq" id="WP_209263035.1">
    <property type="nucleotide sequence ID" value="NZ_JAFFZN010000001.1"/>
</dbReference>
<evidence type="ECO:0000256" key="2">
    <source>
        <dbReference type="SAM" id="MobiDB-lite"/>
    </source>
</evidence>